<dbReference type="KEGG" id="hat:RC74_04830"/>
<sequence>MAKTSVLDDMLTDMESAPQEFKPTNFWNSGLKKIVDDIQEFGISSFRTHPSARFFYVPVYASNTYSRWRHILDPILAKLPPRKRKRWATRLTHSDRARADYRLYRASERSGGLDLDKVSESTDVDGERFEFDGRAYSYPMLNYMRALNLLKREVDTSDFASCLEIGGGFGTLGEIFLKAQSNGIYVNVDIPPVAAVSTWYLQQVFGADRVLDYSQSRLMDEIDLDDLKGKYSAVVLCPWQLPKLKGQFDLFANFMSFQEMEPDVVANYISIIKPLIARNVLVRNHAIGKKVAEKSGDIGVLEQVTTGFIVEKFDGFDVLARDSFVHGALSEDGKYQSEVIVLERSPKS</sequence>
<dbReference type="STRING" id="1579316.RC74_04830"/>
<accession>A0A126UYB1</accession>
<gene>
    <name evidence="1" type="ORF">RC74_04830</name>
</gene>
<dbReference type="Proteomes" id="UP000070371">
    <property type="component" value="Chromosome"/>
</dbReference>
<dbReference type="RefSeq" id="WP_062628142.1">
    <property type="nucleotide sequence ID" value="NZ_CP014327.1"/>
</dbReference>
<keyword evidence="2" id="KW-1185">Reference proteome</keyword>
<evidence type="ECO:0000313" key="1">
    <source>
        <dbReference type="EMBL" id="AML50695.1"/>
    </source>
</evidence>
<dbReference type="InterPro" id="IPR030807">
    <property type="entry name" value="Methyltran_NanM"/>
</dbReference>
<protein>
    <recommendedName>
        <fullName evidence="3">Sugar O-methyltransferase</fullName>
    </recommendedName>
</protein>
<dbReference type="SUPFAM" id="SSF53335">
    <property type="entry name" value="S-adenosyl-L-methionine-dependent methyltransferases"/>
    <property type="match status" value="1"/>
</dbReference>
<name>A0A126UYB1_9RHOB</name>
<dbReference type="AlphaFoldDB" id="A0A126UYB1"/>
<dbReference type="InterPro" id="IPR029063">
    <property type="entry name" value="SAM-dependent_MTases_sf"/>
</dbReference>
<reference evidence="1 2" key="1">
    <citation type="submission" date="2016-02" db="EMBL/GenBank/DDBJ databases">
        <title>Complete genome sequence of Halocynthiibacter arcticus PAMC 20958t from arctic marine sediment.</title>
        <authorList>
            <person name="Lee Y.M."/>
            <person name="Baek K."/>
            <person name="Lee H.K."/>
            <person name="Shin S.C."/>
        </authorList>
    </citation>
    <scope>NUCLEOTIDE SEQUENCE [LARGE SCALE GENOMIC DNA]</scope>
    <source>
        <strain evidence="1">PAMC 20958</strain>
    </source>
</reference>
<proteinExistence type="predicted"/>
<evidence type="ECO:0000313" key="2">
    <source>
        <dbReference type="Proteomes" id="UP000070371"/>
    </source>
</evidence>
<organism evidence="1 2">
    <name type="scientific">Falsihalocynthiibacter arcticus</name>
    <dbReference type="NCBI Taxonomy" id="1579316"/>
    <lineage>
        <taxon>Bacteria</taxon>
        <taxon>Pseudomonadati</taxon>
        <taxon>Pseudomonadota</taxon>
        <taxon>Alphaproteobacteria</taxon>
        <taxon>Rhodobacterales</taxon>
        <taxon>Roseobacteraceae</taxon>
        <taxon>Falsihalocynthiibacter</taxon>
    </lineage>
</organism>
<dbReference type="NCBIfam" id="TIGR04371">
    <property type="entry name" value="methyltran_NanM"/>
    <property type="match status" value="1"/>
</dbReference>
<evidence type="ECO:0008006" key="3">
    <source>
        <dbReference type="Google" id="ProtNLM"/>
    </source>
</evidence>
<dbReference type="EMBL" id="CP014327">
    <property type="protein sequence ID" value="AML50695.1"/>
    <property type="molecule type" value="Genomic_DNA"/>
</dbReference>